<evidence type="ECO:0000313" key="2">
    <source>
        <dbReference type="Proteomes" id="UP000265520"/>
    </source>
</evidence>
<name>A0A392VBJ0_9FABA</name>
<sequence>ADGVLRANAEKVWELLCQLRAAQERMHQEGSVFGAQRS</sequence>
<dbReference type="EMBL" id="LXQA011121727">
    <property type="protein sequence ID" value="MCI85698.1"/>
    <property type="molecule type" value="Genomic_DNA"/>
</dbReference>
<dbReference type="Proteomes" id="UP000265520">
    <property type="component" value="Unassembled WGS sequence"/>
</dbReference>
<evidence type="ECO:0000313" key="1">
    <source>
        <dbReference type="EMBL" id="MCI85698.1"/>
    </source>
</evidence>
<accession>A0A392VBJ0</accession>
<feature type="non-terminal residue" evidence="1">
    <location>
        <position position="1"/>
    </location>
</feature>
<keyword evidence="2" id="KW-1185">Reference proteome</keyword>
<organism evidence="1 2">
    <name type="scientific">Trifolium medium</name>
    <dbReference type="NCBI Taxonomy" id="97028"/>
    <lineage>
        <taxon>Eukaryota</taxon>
        <taxon>Viridiplantae</taxon>
        <taxon>Streptophyta</taxon>
        <taxon>Embryophyta</taxon>
        <taxon>Tracheophyta</taxon>
        <taxon>Spermatophyta</taxon>
        <taxon>Magnoliopsida</taxon>
        <taxon>eudicotyledons</taxon>
        <taxon>Gunneridae</taxon>
        <taxon>Pentapetalae</taxon>
        <taxon>rosids</taxon>
        <taxon>fabids</taxon>
        <taxon>Fabales</taxon>
        <taxon>Fabaceae</taxon>
        <taxon>Papilionoideae</taxon>
        <taxon>50 kb inversion clade</taxon>
        <taxon>NPAAA clade</taxon>
        <taxon>Hologalegina</taxon>
        <taxon>IRL clade</taxon>
        <taxon>Trifolieae</taxon>
        <taxon>Trifolium</taxon>
    </lineage>
</organism>
<proteinExistence type="predicted"/>
<dbReference type="AlphaFoldDB" id="A0A392VBJ0"/>
<comment type="caution">
    <text evidence="1">The sequence shown here is derived from an EMBL/GenBank/DDBJ whole genome shotgun (WGS) entry which is preliminary data.</text>
</comment>
<reference evidence="1 2" key="1">
    <citation type="journal article" date="2018" name="Front. Plant Sci.">
        <title>Red Clover (Trifolium pratense) and Zigzag Clover (T. medium) - A Picture of Genomic Similarities and Differences.</title>
        <authorList>
            <person name="Dluhosova J."/>
            <person name="Istvanek J."/>
            <person name="Nedelnik J."/>
            <person name="Repkova J."/>
        </authorList>
    </citation>
    <scope>NUCLEOTIDE SEQUENCE [LARGE SCALE GENOMIC DNA]</scope>
    <source>
        <strain evidence="2">cv. 10/8</strain>
        <tissue evidence="1">Leaf</tissue>
    </source>
</reference>
<protein>
    <submittedName>
        <fullName evidence="1">Uncharacterized protein</fullName>
    </submittedName>
</protein>